<evidence type="ECO:0000313" key="1">
    <source>
        <dbReference type="EMBL" id="KAJ8109579.1"/>
    </source>
</evidence>
<name>A0ACC2I2N0_9PLEO</name>
<sequence length="118" mass="12412">MSAIRFVAGKAAKGRLTAGTIQLFCHVKPGASASREGIIAVNDDIIDICVAAQAREGEANTAVRTVLARTLKVPKSDVDIAKGTKSRDKTVSIQVGANITPAEEVERIRTLLLSSIAQ</sequence>
<keyword evidence="2" id="KW-1185">Reference proteome</keyword>
<protein>
    <submittedName>
        <fullName evidence="1">Uncharacterized protein</fullName>
    </submittedName>
</protein>
<proteinExistence type="predicted"/>
<accession>A0ACC2I2N0</accession>
<evidence type="ECO:0000313" key="2">
    <source>
        <dbReference type="Proteomes" id="UP001153331"/>
    </source>
</evidence>
<organism evidence="1 2">
    <name type="scientific">Boeremia exigua</name>
    <dbReference type="NCBI Taxonomy" id="749465"/>
    <lineage>
        <taxon>Eukaryota</taxon>
        <taxon>Fungi</taxon>
        <taxon>Dikarya</taxon>
        <taxon>Ascomycota</taxon>
        <taxon>Pezizomycotina</taxon>
        <taxon>Dothideomycetes</taxon>
        <taxon>Pleosporomycetidae</taxon>
        <taxon>Pleosporales</taxon>
        <taxon>Pleosporineae</taxon>
        <taxon>Didymellaceae</taxon>
        <taxon>Boeremia</taxon>
    </lineage>
</organism>
<reference evidence="1" key="1">
    <citation type="submission" date="2022-11" db="EMBL/GenBank/DDBJ databases">
        <title>Genome Sequence of Boeremia exigua.</title>
        <authorList>
            <person name="Buettner E."/>
        </authorList>
    </citation>
    <scope>NUCLEOTIDE SEQUENCE</scope>
    <source>
        <strain evidence="1">CU02</strain>
    </source>
</reference>
<gene>
    <name evidence="1" type="ORF">OPT61_g7357</name>
</gene>
<dbReference type="Proteomes" id="UP001153331">
    <property type="component" value="Unassembled WGS sequence"/>
</dbReference>
<comment type="caution">
    <text evidence="1">The sequence shown here is derived from an EMBL/GenBank/DDBJ whole genome shotgun (WGS) entry which is preliminary data.</text>
</comment>
<dbReference type="EMBL" id="JAPHNI010000597">
    <property type="protein sequence ID" value="KAJ8109579.1"/>
    <property type="molecule type" value="Genomic_DNA"/>
</dbReference>